<reference evidence="1" key="1">
    <citation type="submission" date="2020-11" db="EMBL/GenBank/DDBJ databases">
        <title>Chlorella ohadii genome sequencing and assembly.</title>
        <authorList>
            <person name="Murik O."/>
            <person name="Treves H."/>
            <person name="Kedem I."/>
            <person name="Shotland Y."/>
            <person name="Kaplan A."/>
        </authorList>
    </citation>
    <scope>NUCLEOTIDE SEQUENCE</scope>
    <source>
        <strain evidence="1">1</strain>
    </source>
</reference>
<name>A0AAD5DIY6_9CHLO</name>
<organism evidence="1 2">
    <name type="scientific">Chlorella ohadii</name>
    <dbReference type="NCBI Taxonomy" id="2649997"/>
    <lineage>
        <taxon>Eukaryota</taxon>
        <taxon>Viridiplantae</taxon>
        <taxon>Chlorophyta</taxon>
        <taxon>core chlorophytes</taxon>
        <taxon>Trebouxiophyceae</taxon>
        <taxon>Chlorellales</taxon>
        <taxon>Chlorellaceae</taxon>
        <taxon>Chlorella clade</taxon>
        <taxon>Chlorella</taxon>
    </lineage>
</organism>
<proteinExistence type="predicted"/>
<protein>
    <submittedName>
        <fullName evidence="1">Uncharacterized protein</fullName>
    </submittedName>
</protein>
<evidence type="ECO:0000313" key="1">
    <source>
        <dbReference type="EMBL" id="KAI7836385.1"/>
    </source>
</evidence>
<comment type="caution">
    <text evidence="1">The sequence shown here is derived from an EMBL/GenBank/DDBJ whole genome shotgun (WGS) entry which is preliminary data.</text>
</comment>
<evidence type="ECO:0000313" key="2">
    <source>
        <dbReference type="Proteomes" id="UP001205105"/>
    </source>
</evidence>
<keyword evidence="2" id="KW-1185">Reference proteome</keyword>
<accession>A0AAD5DIY6</accession>
<dbReference type="EMBL" id="JADXDR010000190">
    <property type="protein sequence ID" value="KAI7836385.1"/>
    <property type="molecule type" value="Genomic_DNA"/>
</dbReference>
<dbReference type="Proteomes" id="UP001205105">
    <property type="component" value="Unassembled WGS sequence"/>
</dbReference>
<dbReference type="AlphaFoldDB" id="A0AAD5DIY6"/>
<gene>
    <name evidence="1" type="ORF">COHA_009748</name>
</gene>
<sequence length="551" mass="60013">MSSGQLHGGRQRPVSVLYFQLIIHMRNYKLAVALAALTLVTVAQGQVPAPKPIPRNKLPAVKAIVTPDPATVCVANYPGCSTCAKNAQGVWQCTVCKPYAPRDLSGYFDRAGNEINQPFCNGVCMFYKMQGTLLEDGTSPCVNCTETGGCAVCKPGSFKTPDAYAQTKFKLPAMPISCETCGYCQLNKCTGTLGCLTCELDETNKLYPKLKMPNAAATGADLDVCIADLCLDFDWDYGNMNLNCRRQLAPAGSTTPTSMQCSNQLGCTACKPGHFRVPNPIVPGTAMCMPCDGCPAASCGANGCTTCTNAVLNRRIAHPWGLTGMDGKPAMVCRNATGGVTPFKTRTGLLSNSVWPLSEFGNCPARGGDFKINWWEAEMMPSDITVSKWWDGSVVEFQANDTVRITFDALNNQRMKVTLQYKDKATQKPVTKTIWGVFPLKQNRVCISLDNQITYNDANANSQMQLYFNTPADWNKRIQLRLSGEQSLTLPVEKHRYGKVTVFGKRSADPKYSTIASLDTGINWKAADWAKVVLTVEPSEWPQLVTKAGTL</sequence>